<dbReference type="OrthoDB" id="7305308at2759"/>
<dbReference type="GO" id="GO:0008080">
    <property type="term" value="F:N-acetyltransferase activity"/>
    <property type="evidence" value="ECO:0000318"/>
    <property type="project" value="GO_Central"/>
</dbReference>
<organism evidence="5 6">
    <name type="scientific">Nicotiana tabacum</name>
    <name type="common">Common tobacco</name>
    <dbReference type="NCBI Taxonomy" id="4097"/>
    <lineage>
        <taxon>Eukaryota</taxon>
        <taxon>Viridiplantae</taxon>
        <taxon>Streptophyta</taxon>
        <taxon>Embryophyta</taxon>
        <taxon>Tracheophyta</taxon>
        <taxon>Spermatophyta</taxon>
        <taxon>Magnoliopsida</taxon>
        <taxon>eudicotyledons</taxon>
        <taxon>Gunneridae</taxon>
        <taxon>Pentapetalae</taxon>
        <taxon>asterids</taxon>
        <taxon>lamiids</taxon>
        <taxon>Solanales</taxon>
        <taxon>Solanaceae</taxon>
        <taxon>Nicotianoideae</taxon>
        <taxon>Nicotianeae</taxon>
        <taxon>Nicotiana</taxon>
    </lineage>
</organism>
<gene>
    <name evidence="6" type="primary">LOC107803422</name>
</gene>
<proteinExistence type="predicted"/>
<dbReference type="InterPro" id="IPR000182">
    <property type="entry name" value="GNAT_dom"/>
</dbReference>
<dbReference type="Proteomes" id="UP000790787">
    <property type="component" value="Chromosome 19"/>
</dbReference>
<keyword evidence="5" id="KW-1185">Reference proteome</keyword>
<evidence type="ECO:0000256" key="1">
    <source>
        <dbReference type="ARBA" id="ARBA00022679"/>
    </source>
</evidence>
<evidence type="ECO:0000313" key="6">
    <source>
        <dbReference type="RefSeq" id="XP_016482623.1"/>
    </source>
</evidence>
<dbReference type="OMA" id="HIYKLMQ"/>
<feature type="domain" description="N-acetyltransferase" evidence="4">
    <location>
        <begin position="114"/>
        <end position="249"/>
    </location>
</feature>
<dbReference type="STRING" id="4097.A0A1S4B1F5"/>
<protein>
    <submittedName>
        <fullName evidence="6">Tyramine N-feruloyltransferase 4/11-like</fullName>
    </submittedName>
</protein>
<dbReference type="PANTHER" id="PTHR10545:SF53">
    <property type="entry name" value="TYRAMINE N-FERULOYLTRANSFERASE 4_11-LIKE"/>
    <property type="match status" value="1"/>
</dbReference>
<dbReference type="SMR" id="A0A1S4B1F5"/>
<reference evidence="5" key="1">
    <citation type="journal article" date="2014" name="Nat. Commun.">
        <title>The tobacco genome sequence and its comparison with those of tomato and potato.</title>
        <authorList>
            <person name="Sierro N."/>
            <person name="Battey J.N."/>
            <person name="Ouadi S."/>
            <person name="Bakaher N."/>
            <person name="Bovet L."/>
            <person name="Willig A."/>
            <person name="Goepfert S."/>
            <person name="Peitsch M.C."/>
            <person name="Ivanov N.V."/>
        </authorList>
    </citation>
    <scope>NUCLEOTIDE SEQUENCE [LARGE SCALE GENOMIC DNA]</scope>
</reference>
<dbReference type="RefSeq" id="XP_016482623.1">
    <property type="nucleotide sequence ID" value="XM_016627137.1"/>
</dbReference>
<accession>A0A1S4B1F5</accession>
<evidence type="ECO:0000256" key="3">
    <source>
        <dbReference type="SAM" id="MobiDB-lite"/>
    </source>
</evidence>
<evidence type="ECO:0000259" key="4">
    <source>
        <dbReference type="PROSITE" id="PS51186"/>
    </source>
</evidence>
<dbReference type="InterPro" id="IPR051016">
    <property type="entry name" value="Diverse_Substrate_AcTransf"/>
</dbReference>
<dbReference type="SUPFAM" id="SSF55729">
    <property type="entry name" value="Acyl-CoA N-acyltransferases (Nat)"/>
    <property type="match status" value="1"/>
</dbReference>
<dbReference type="PaxDb" id="4097-A0A1S4B1F5"/>
<feature type="region of interest" description="Disordered" evidence="3">
    <location>
        <begin position="1"/>
        <end position="20"/>
    </location>
</feature>
<sequence>MASAPHLPTDPISSPNNGKTFDQKRFARIRVATESDVPHIYKLMQQLFAYHNITHLLKSTENSIASALFKPKFPHLSPVTALVLEVSPYQFPYSTCKVDSNVINFIEPPLPLSADFDENLQGVLLGVKEIDLDNMPLIDEESEEFRDVKNQQDDVFIAGYVMFYPCFSSFFDNPVFHMEDLFIRECYRGKGFGKWMFSTIASKAARMGFSSIDWIASQWNKSAIQFYTQMGARISDDFRVLSLAGKALEAFNDDSDKGLCS</sequence>
<dbReference type="KEGG" id="nta:107803422"/>
<dbReference type="GeneID" id="107803422"/>
<dbReference type="CDD" id="cd04301">
    <property type="entry name" value="NAT_SF"/>
    <property type="match status" value="1"/>
</dbReference>
<reference evidence="6" key="2">
    <citation type="submission" date="2025-08" db="UniProtKB">
        <authorList>
            <consortium name="RefSeq"/>
        </authorList>
    </citation>
    <scope>IDENTIFICATION</scope>
    <source>
        <tissue evidence="6">Leaf</tissue>
    </source>
</reference>
<dbReference type="PANTHER" id="PTHR10545">
    <property type="entry name" value="DIAMINE N-ACETYLTRANSFERASE"/>
    <property type="match status" value="1"/>
</dbReference>
<keyword evidence="2" id="KW-0012">Acyltransferase</keyword>
<dbReference type="Gene3D" id="3.40.630.30">
    <property type="match status" value="1"/>
</dbReference>
<name>A0A1S4B1F5_TOBAC</name>
<dbReference type="AlphaFoldDB" id="A0A1S4B1F5"/>
<dbReference type="Pfam" id="PF00583">
    <property type="entry name" value="Acetyltransf_1"/>
    <property type="match status" value="1"/>
</dbReference>
<keyword evidence="1" id="KW-0808">Transferase</keyword>
<feature type="compositionally biased region" description="Polar residues" evidence="3">
    <location>
        <begin position="11"/>
        <end position="20"/>
    </location>
</feature>
<dbReference type="PROSITE" id="PS51186">
    <property type="entry name" value="GNAT"/>
    <property type="match status" value="1"/>
</dbReference>
<evidence type="ECO:0000256" key="2">
    <source>
        <dbReference type="ARBA" id="ARBA00023315"/>
    </source>
</evidence>
<dbReference type="InterPro" id="IPR016181">
    <property type="entry name" value="Acyl_CoA_acyltransferase"/>
</dbReference>
<evidence type="ECO:0000313" key="5">
    <source>
        <dbReference type="Proteomes" id="UP000790787"/>
    </source>
</evidence>